<feature type="compositionally biased region" description="Low complexity" evidence="2">
    <location>
        <begin position="18"/>
        <end position="32"/>
    </location>
</feature>
<feature type="region of interest" description="Disordered" evidence="2">
    <location>
        <begin position="932"/>
        <end position="954"/>
    </location>
</feature>
<feature type="compositionally biased region" description="Gly residues" evidence="2">
    <location>
        <begin position="934"/>
        <end position="946"/>
    </location>
</feature>
<dbReference type="Proteomes" id="UP000247498">
    <property type="component" value="Unassembled WGS sequence"/>
</dbReference>
<protein>
    <submittedName>
        <fullName evidence="3">Uncharacterized protein</fullName>
    </submittedName>
</protein>
<feature type="region of interest" description="Disordered" evidence="2">
    <location>
        <begin position="1"/>
        <end position="32"/>
    </location>
</feature>
<proteinExistence type="predicted"/>
<comment type="caution">
    <text evidence="3">The sequence shown here is derived from an EMBL/GenBank/DDBJ whole genome shotgun (WGS) entry which is preliminary data.</text>
</comment>
<keyword evidence="1" id="KW-0945">Host-virus interaction</keyword>
<evidence type="ECO:0000256" key="2">
    <source>
        <dbReference type="SAM" id="MobiDB-lite"/>
    </source>
</evidence>
<keyword evidence="4" id="KW-1185">Reference proteome</keyword>
<sequence>MRTRCAPRTARLAAGPSPRAVPGRRGPEAPRAGAAPFEARLVQAIALGVAGAALAGAPLLRPRGAAAAPLPPPPSAACVDGAARPAPSLPFASISADGGGADAAARRGGVARALWGAATAPARAVDALFFPDAAVFARDTARAPAPAADPKPAPAKGRTGAAAAAAAAPAPAPAEAHAHAPAPIAAAAAEPAPRGTGLVKGASAAAAAAADAASRATDAAGARVRALVAAASAVSVPRPSDLTGWLHERAAASAAAEAEAEAEAANEPGGAPGGWLGAHPAAAVAGATLGVGAAALAGLAAAAAAARIAGGGGAGGSSAAAVASWPLPIACFSPWPDNFAVLPSSLAPRHYEDTAARGTDGEAEGPPLGSEEAVRVRLEALEAAVRAASEAGGARPPPAALAAAAAAPAAALGAALGAAAARAATEGRAATRVAAAWGRAIAALGAPAAAHMLPSMASRALAAGAAPPAAAGRAWELTLLCLADAIGAAADAGAAAAAAPQIADPRRHRLSLAEASELLCCLTHALGSAQPLAFVSALSGHLKALGASPDAAAAADAARAAVVCAVHAPATEWAAAAPGARPPLPAPTPEAEALAPAVAELLTHINGRVPTPEAHAATACAAAGLAAAGPGALAAALAALPGAAARVGRRGWPCWGPVLAVICAFGCGADIGEGLASARIPYYGRPTALPDVRPTRSPAALVAASTALARALLPAVLAAGPASAAPRARARGAALAAAALLSWLHELDGGAAGAGDAGPDPPLAARRELSEAAGALAAAAGAPAAVVDALEQQWQLGARGLAGAKAIEGGELLARLDHAAFLDGAPASAPPPRAPAASDGGYTGPRAPVCPAPPVPGAQPPRGAPAALRRRPAGFSAPDVIAEPLSEAEAARAASEALDDLLSEVTGAAERLCRRLALDAALLGRWPAGAAAAGAGGRRGQAGGAPGAAPQAGRGPFADAADVALHLRALASTAPSPGAARARLLPLRQALLHLERLAARLPCPAAGWFGPDAGAKKAGKGASAKGGDDGAGMIWTLHEALWDPSDAPRAASAAAPPPPARLLALALGLLPSDRAASAAAQARALAASEASGLAAAVEAGAAEAFPRELLVGR</sequence>
<evidence type="ECO:0000313" key="4">
    <source>
        <dbReference type="Proteomes" id="UP000247498"/>
    </source>
</evidence>
<accession>A0A2V0PGU3</accession>
<feature type="region of interest" description="Disordered" evidence="2">
    <location>
        <begin position="826"/>
        <end position="847"/>
    </location>
</feature>
<feature type="region of interest" description="Disordered" evidence="2">
    <location>
        <begin position="141"/>
        <end position="179"/>
    </location>
</feature>
<dbReference type="EMBL" id="BDRX01000142">
    <property type="protein sequence ID" value="GBF99024.1"/>
    <property type="molecule type" value="Genomic_DNA"/>
</dbReference>
<evidence type="ECO:0000313" key="3">
    <source>
        <dbReference type="EMBL" id="GBF99024.1"/>
    </source>
</evidence>
<dbReference type="AlphaFoldDB" id="A0A2V0PGU3"/>
<name>A0A2V0PGU3_9CHLO</name>
<dbReference type="PANTHER" id="PTHR13037">
    <property type="entry name" value="FORMIN"/>
    <property type="match status" value="1"/>
</dbReference>
<reference evidence="3 4" key="1">
    <citation type="journal article" date="2018" name="Sci. Rep.">
        <title>Raphidocelis subcapitata (=Pseudokirchneriella subcapitata) provides an insight into genome evolution and environmental adaptations in the Sphaeropleales.</title>
        <authorList>
            <person name="Suzuki S."/>
            <person name="Yamaguchi H."/>
            <person name="Nakajima N."/>
            <person name="Kawachi M."/>
        </authorList>
    </citation>
    <scope>NUCLEOTIDE SEQUENCE [LARGE SCALE GENOMIC DNA]</scope>
    <source>
        <strain evidence="3 4">NIES-35</strain>
    </source>
</reference>
<organism evidence="3 4">
    <name type="scientific">Raphidocelis subcapitata</name>
    <dbReference type="NCBI Taxonomy" id="307507"/>
    <lineage>
        <taxon>Eukaryota</taxon>
        <taxon>Viridiplantae</taxon>
        <taxon>Chlorophyta</taxon>
        <taxon>core chlorophytes</taxon>
        <taxon>Chlorophyceae</taxon>
        <taxon>CS clade</taxon>
        <taxon>Sphaeropleales</taxon>
        <taxon>Selenastraceae</taxon>
        <taxon>Raphidocelis</taxon>
    </lineage>
</organism>
<gene>
    <name evidence="3" type="ORF">Rsub_11828</name>
</gene>
<dbReference type="InParanoid" id="A0A2V0PGU3"/>
<evidence type="ECO:0000256" key="1">
    <source>
        <dbReference type="ARBA" id="ARBA00022581"/>
    </source>
</evidence>
<feature type="compositionally biased region" description="Low complexity" evidence="2">
    <location>
        <begin position="154"/>
        <end position="179"/>
    </location>
</feature>
<dbReference type="PANTHER" id="PTHR13037:SF24">
    <property type="entry name" value="POLYCOMB PROTEIN PCL-RELATED"/>
    <property type="match status" value="1"/>
</dbReference>
<feature type="region of interest" description="Disordered" evidence="2">
    <location>
        <begin position="254"/>
        <end position="273"/>
    </location>
</feature>